<dbReference type="OrthoDB" id="4547136at2"/>
<sequence>MSETAVSDWLQAAGHRIATAEIAALRRGAATIADPRLCECLAQLFGLDTAFFTGTPTPADDRDTVLVEDLTATTLRRLGHVAAGLSTRALLYLETVAEQMRRSEHLPPASHTARP</sequence>
<dbReference type="Proteomes" id="UP000267164">
    <property type="component" value="Chromosome"/>
</dbReference>
<dbReference type="AlphaFoldDB" id="A0A386Z8N2"/>
<name>A0A386Z8N2_9NOCA</name>
<keyword evidence="2" id="KW-1185">Reference proteome</keyword>
<organism evidence="1 2">
    <name type="scientific">Nocardia yunnanensis</name>
    <dbReference type="NCBI Taxonomy" id="2382165"/>
    <lineage>
        <taxon>Bacteria</taxon>
        <taxon>Bacillati</taxon>
        <taxon>Actinomycetota</taxon>
        <taxon>Actinomycetes</taxon>
        <taxon>Mycobacteriales</taxon>
        <taxon>Nocardiaceae</taxon>
        <taxon>Nocardia</taxon>
    </lineage>
</organism>
<dbReference type="InterPro" id="IPR010982">
    <property type="entry name" value="Lambda_DNA-bd_dom_sf"/>
</dbReference>
<accession>A0A386Z8N2</accession>
<dbReference type="KEGG" id="nyu:D7D52_10215"/>
<dbReference type="GO" id="GO:0003677">
    <property type="term" value="F:DNA binding"/>
    <property type="evidence" value="ECO:0007669"/>
    <property type="project" value="InterPro"/>
</dbReference>
<proteinExistence type="predicted"/>
<dbReference type="Gene3D" id="1.10.260.40">
    <property type="entry name" value="lambda repressor-like DNA-binding domains"/>
    <property type="match status" value="1"/>
</dbReference>
<dbReference type="EMBL" id="CP032568">
    <property type="protein sequence ID" value="AYF74172.1"/>
    <property type="molecule type" value="Genomic_DNA"/>
</dbReference>
<gene>
    <name evidence="1" type="ORF">D7D52_10215</name>
</gene>
<reference evidence="1 2" key="1">
    <citation type="submission" date="2018-09" db="EMBL/GenBank/DDBJ databases">
        <title>Nocardia yunnanensis sp. nov., an actinomycete isolated from a soil sample.</title>
        <authorList>
            <person name="Zhang J."/>
        </authorList>
    </citation>
    <scope>NUCLEOTIDE SEQUENCE [LARGE SCALE GENOMIC DNA]</scope>
    <source>
        <strain evidence="1 2">CFHS0054</strain>
    </source>
</reference>
<protein>
    <recommendedName>
        <fullName evidence="3">XRE family transcriptional regulator</fullName>
    </recommendedName>
</protein>
<evidence type="ECO:0000313" key="1">
    <source>
        <dbReference type="EMBL" id="AYF74172.1"/>
    </source>
</evidence>
<evidence type="ECO:0008006" key="3">
    <source>
        <dbReference type="Google" id="ProtNLM"/>
    </source>
</evidence>
<dbReference type="RefSeq" id="WP_120736093.1">
    <property type="nucleotide sequence ID" value="NZ_CP032568.1"/>
</dbReference>
<evidence type="ECO:0000313" key="2">
    <source>
        <dbReference type="Proteomes" id="UP000267164"/>
    </source>
</evidence>